<keyword evidence="1" id="KW-0732">Signal</keyword>
<evidence type="ECO:0000313" key="4">
    <source>
        <dbReference type="Proteomes" id="UP001500394"/>
    </source>
</evidence>
<evidence type="ECO:0000259" key="2">
    <source>
        <dbReference type="Pfam" id="PF13472"/>
    </source>
</evidence>
<dbReference type="EMBL" id="BAABGR010000015">
    <property type="protein sequence ID" value="GAA4515673.1"/>
    <property type="molecule type" value="Genomic_DNA"/>
</dbReference>
<name>A0ABP8R1F1_9SPHI</name>
<proteinExistence type="predicted"/>
<protein>
    <submittedName>
        <fullName evidence="3">SGNH/GDSL hydrolase family protein</fullName>
    </submittedName>
</protein>
<keyword evidence="3" id="KW-0378">Hydrolase</keyword>
<dbReference type="GO" id="GO:0016787">
    <property type="term" value="F:hydrolase activity"/>
    <property type="evidence" value="ECO:0007669"/>
    <property type="project" value="UniProtKB-KW"/>
</dbReference>
<feature type="signal peptide" evidence="1">
    <location>
        <begin position="1"/>
        <end position="25"/>
    </location>
</feature>
<dbReference type="SUPFAM" id="SSF52266">
    <property type="entry name" value="SGNH hydrolase"/>
    <property type="match status" value="1"/>
</dbReference>
<comment type="caution">
    <text evidence="3">The sequence shown here is derived from an EMBL/GenBank/DDBJ whole genome shotgun (WGS) entry which is preliminary data.</text>
</comment>
<feature type="domain" description="SGNH hydrolase-type esterase" evidence="2">
    <location>
        <begin position="59"/>
        <end position="214"/>
    </location>
</feature>
<dbReference type="PANTHER" id="PTHR30383:SF5">
    <property type="entry name" value="SGNH HYDROLASE-TYPE ESTERASE DOMAIN-CONTAINING PROTEIN"/>
    <property type="match status" value="1"/>
</dbReference>
<evidence type="ECO:0000313" key="3">
    <source>
        <dbReference type="EMBL" id="GAA4515673.1"/>
    </source>
</evidence>
<gene>
    <name evidence="3" type="ORF">GCM10023173_13790</name>
</gene>
<dbReference type="InterPro" id="IPR013830">
    <property type="entry name" value="SGNH_hydro"/>
</dbReference>
<dbReference type="InterPro" id="IPR051532">
    <property type="entry name" value="Ester_Hydrolysis_Enzymes"/>
</dbReference>
<reference evidence="4" key="1">
    <citation type="journal article" date="2019" name="Int. J. Syst. Evol. Microbiol.">
        <title>The Global Catalogue of Microorganisms (GCM) 10K type strain sequencing project: providing services to taxonomists for standard genome sequencing and annotation.</title>
        <authorList>
            <consortium name="The Broad Institute Genomics Platform"/>
            <consortium name="The Broad Institute Genome Sequencing Center for Infectious Disease"/>
            <person name="Wu L."/>
            <person name="Ma J."/>
        </authorList>
    </citation>
    <scope>NUCLEOTIDE SEQUENCE [LARGE SCALE GENOMIC DNA]</scope>
    <source>
        <strain evidence="4">JCM 17858</strain>
    </source>
</reference>
<organism evidence="3 4">
    <name type="scientific">Sphingobacterium thermophilum</name>
    <dbReference type="NCBI Taxonomy" id="768534"/>
    <lineage>
        <taxon>Bacteria</taxon>
        <taxon>Pseudomonadati</taxon>
        <taxon>Bacteroidota</taxon>
        <taxon>Sphingobacteriia</taxon>
        <taxon>Sphingobacteriales</taxon>
        <taxon>Sphingobacteriaceae</taxon>
        <taxon>Sphingobacterium</taxon>
    </lineage>
</organism>
<dbReference type="Pfam" id="PF13472">
    <property type="entry name" value="Lipase_GDSL_2"/>
    <property type="match status" value="1"/>
</dbReference>
<dbReference type="InterPro" id="IPR036514">
    <property type="entry name" value="SGNH_hydro_sf"/>
</dbReference>
<dbReference type="Proteomes" id="UP001500394">
    <property type="component" value="Unassembled WGS sequence"/>
</dbReference>
<evidence type="ECO:0000256" key="1">
    <source>
        <dbReference type="SAM" id="SignalP"/>
    </source>
</evidence>
<feature type="chain" id="PRO_5046847908" evidence="1">
    <location>
        <begin position="26"/>
        <end position="232"/>
    </location>
</feature>
<keyword evidence="4" id="KW-1185">Reference proteome</keyword>
<sequence>MFNESLMKKYLFPLMTFFLMSHAMAQEAADVDSNYVFSGYTERVETFWKMPVRKGAIIFVGNSLTDAGRWNDIAPELPILNRGISGDISFGVVARLDEILRHQPSKIFLMIGVNDLKRRVPISYIVDNYKKIVTAVRLQSPNTKVYLNSILPINEKKLIESFKAVKNEDIAKLNDALKDIAAAHNQVEFIDLYPVVADLKGQLREDITPDGIHLEVWAYPQVVAYLKKIKVL</sequence>
<dbReference type="PANTHER" id="PTHR30383">
    <property type="entry name" value="THIOESTERASE 1/PROTEASE 1/LYSOPHOSPHOLIPASE L1"/>
    <property type="match status" value="1"/>
</dbReference>
<accession>A0ABP8R1F1</accession>
<dbReference type="Gene3D" id="3.40.50.1110">
    <property type="entry name" value="SGNH hydrolase"/>
    <property type="match status" value="1"/>
</dbReference>